<dbReference type="InterPro" id="IPR017452">
    <property type="entry name" value="GPCR_Rhodpsn_7TM"/>
</dbReference>
<evidence type="ECO:0000313" key="12">
    <source>
        <dbReference type="EMBL" id="NXU82521.1"/>
    </source>
</evidence>
<evidence type="ECO:0000256" key="4">
    <source>
        <dbReference type="ARBA" id="ARBA00022989"/>
    </source>
</evidence>
<dbReference type="InterPro" id="IPR000276">
    <property type="entry name" value="GPCR_Rhodpsn"/>
</dbReference>
<organism evidence="12 13">
    <name type="scientific">Xiphorhynchus elegans</name>
    <name type="common">elegant woodcreeper</name>
    <dbReference type="NCBI Taxonomy" id="269412"/>
    <lineage>
        <taxon>Eukaryota</taxon>
        <taxon>Metazoa</taxon>
        <taxon>Chordata</taxon>
        <taxon>Craniata</taxon>
        <taxon>Vertebrata</taxon>
        <taxon>Euteleostomi</taxon>
        <taxon>Archelosauria</taxon>
        <taxon>Archosauria</taxon>
        <taxon>Dinosauria</taxon>
        <taxon>Saurischia</taxon>
        <taxon>Theropoda</taxon>
        <taxon>Coelurosauria</taxon>
        <taxon>Aves</taxon>
        <taxon>Neognathae</taxon>
        <taxon>Neoaves</taxon>
        <taxon>Telluraves</taxon>
        <taxon>Australaves</taxon>
        <taxon>Passeriformes</taxon>
        <taxon>Dendrocolaptidae</taxon>
        <taxon>Xiphorhynchus</taxon>
    </lineage>
</organism>
<feature type="transmembrane region" description="Helical" evidence="10">
    <location>
        <begin position="156"/>
        <end position="176"/>
    </location>
</feature>
<keyword evidence="6 10" id="KW-0472">Membrane</keyword>
<feature type="non-terminal residue" evidence="12">
    <location>
        <position position="496"/>
    </location>
</feature>
<dbReference type="PRINTS" id="PR00237">
    <property type="entry name" value="GPCRRHODOPSN"/>
</dbReference>
<proteinExistence type="predicted"/>
<dbReference type="Pfam" id="PF00001">
    <property type="entry name" value="7tm_1"/>
    <property type="match status" value="1"/>
</dbReference>
<dbReference type="GO" id="GO:0016493">
    <property type="term" value="F:C-C chemokine receptor activity"/>
    <property type="evidence" value="ECO:0007669"/>
    <property type="project" value="TreeGrafter"/>
</dbReference>
<dbReference type="GO" id="GO:0005886">
    <property type="term" value="C:plasma membrane"/>
    <property type="evidence" value="ECO:0007669"/>
    <property type="project" value="UniProtKB-SubCell"/>
</dbReference>
<evidence type="ECO:0000256" key="9">
    <source>
        <dbReference type="SAM" id="MobiDB-lite"/>
    </source>
</evidence>
<feature type="transmembrane region" description="Helical" evidence="10">
    <location>
        <begin position="42"/>
        <end position="62"/>
    </location>
</feature>
<evidence type="ECO:0000259" key="11">
    <source>
        <dbReference type="PROSITE" id="PS50262"/>
    </source>
</evidence>
<name>A0A7L3NZI8_9DEND</name>
<comment type="subcellular location">
    <subcellularLocation>
        <location evidence="1">Cell membrane</location>
        <topology evidence="1">Multi-pass membrane protein</topology>
    </subcellularLocation>
</comment>
<evidence type="ECO:0000256" key="5">
    <source>
        <dbReference type="ARBA" id="ARBA00023040"/>
    </source>
</evidence>
<dbReference type="PANTHER" id="PTHR24228">
    <property type="entry name" value="B2 BRADYKININ RECEPTOR/ANGIOTENSIN II RECEPTOR"/>
    <property type="match status" value="1"/>
</dbReference>
<sequence length="496" mass="51350">CGDRGMDAPGGSPGAQLGANGSGPAELREGTHAATVATCTSLLALVFCLGSYGNLIVLLSFFDPALRKFRTDFDFMILSLSLCDLLVCGVAAPALAFLLCLGPAAQAVPAALCFAFRLCSWGSVLVSLQTVAAIALRRLRLVLGTRPALAASTPRALLQALALWAGGMALAALAMPPSHGSLPCLPLPGPAGGHHSLILCLYVADFLCCVAVVAACYVLIARALCHRARAHQGPAEGAAGTPRAHQPFTPCQGRGRGPDGLLPPSALSAAKDGRAVATCAAIVVSVLLCCLPLGLALLQGMLAGHPGFVLCQLELCGLTLAFLKSGLNPFMYARSSAGLRRRLLWGLRRATLLLLCCSCSTRTRLRAMGQGSLEANRNKSSHHDTNSAYVLSPKPRRKSLEQVGAASCSRDSVLSPGPAVGHQHCGQSSSTPMNAQVEPYYSVYNSSPSQGGSTPSSLQPGDPIFLFSKPSATHPVPITGWDGSTAPTRHIPVPSV</sequence>
<feature type="region of interest" description="Disordered" evidence="9">
    <location>
        <begin position="1"/>
        <end position="26"/>
    </location>
</feature>
<dbReference type="PROSITE" id="PS50262">
    <property type="entry name" value="G_PROTEIN_RECEP_F1_2"/>
    <property type="match status" value="1"/>
</dbReference>
<feature type="region of interest" description="Disordered" evidence="9">
    <location>
        <begin position="443"/>
        <end position="463"/>
    </location>
</feature>
<gene>
    <name evidence="12" type="primary">Gpr75</name>
    <name evidence="12" type="ORF">XIPELE_R14113</name>
</gene>
<dbReference type="Proteomes" id="UP000551443">
    <property type="component" value="Unassembled WGS sequence"/>
</dbReference>
<keyword evidence="5" id="KW-0297">G-protein coupled receptor</keyword>
<accession>A0A7L3NZI8</accession>
<evidence type="ECO:0000256" key="7">
    <source>
        <dbReference type="ARBA" id="ARBA00023170"/>
    </source>
</evidence>
<dbReference type="PANTHER" id="PTHR24228:SF55">
    <property type="entry name" value="G-PROTEIN COUPLED RECEPTOR 75-RELATED"/>
    <property type="match status" value="1"/>
</dbReference>
<evidence type="ECO:0000256" key="2">
    <source>
        <dbReference type="ARBA" id="ARBA00022475"/>
    </source>
</evidence>
<feature type="transmembrane region" description="Helical" evidence="10">
    <location>
        <begin position="196"/>
        <end position="220"/>
    </location>
</feature>
<feature type="domain" description="G-protein coupled receptors family 1 profile" evidence="11">
    <location>
        <begin position="53"/>
        <end position="332"/>
    </location>
</feature>
<keyword evidence="3 10" id="KW-0812">Transmembrane</keyword>
<protein>
    <submittedName>
        <fullName evidence="12">GPR75 protein</fullName>
    </submittedName>
</protein>
<evidence type="ECO:0000256" key="1">
    <source>
        <dbReference type="ARBA" id="ARBA00004651"/>
    </source>
</evidence>
<feature type="transmembrane region" description="Helical" evidence="10">
    <location>
        <begin position="275"/>
        <end position="297"/>
    </location>
</feature>
<dbReference type="SUPFAM" id="SSF81321">
    <property type="entry name" value="Family A G protein-coupled receptor-like"/>
    <property type="match status" value="1"/>
</dbReference>
<feature type="non-terminal residue" evidence="12">
    <location>
        <position position="1"/>
    </location>
</feature>
<evidence type="ECO:0000256" key="3">
    <source>
        <dbReference type="ARBA" id="ARBA00022692"/>
    </source>
</evidence>
<dbReference type="AlphaFoldDB" id="A0A7L3NZI8"/>
<reference evidence="12 13" key="1">
    <citation type="submission" date="2019-09" db="EMBL/GenBank/DDBJ databases">
        <title>Bird 10,000 Genomes (B10K) Project - Family phase.</title>
        <authorList>
            <person name="Zhang G."/>
        </authorList>
    </citation>
    <scope>NUCLEOTIDE SEQUENCE [LARGE SCALE GENOMIC DNA]</scope>
    <source>
        <strain evidence="12">OUT-0059</strain>
        <tissue evidence="12">Muscle</tissue>
    </source>
</reference>
<keyword evidence="7" id="KW-0675">Receptor</keyword>
<feature type="compositionally biased region" description="Low complexity" evidence="9">
    <location>
        <begin position="446"/>
        <end position="461"/>
    </location>
</feature>
<feature type="transmembrane region" description="Helical" evidence="10">
    <location>
        <begin position="114"/>
        <end position="136"/>
    </location>
</feature>
<evidence type="ECO:0000256" key="6">
    <source>
        <dbReference type="ARBA" id="ARBA00023136"/>
    </source>
</evidence>
<keyword evidence="2" id="KW-1003">Cell membrane</keyword>
<evidence type="ECO:0000313" key="13">
    <source>
        <dbReference type="Proteomes" id="UP000551443"/>
    </source>
</evidence>
<feature type="transmembrane region" description="Helical" evidence="10">
    <location>
        <begin position="82"/>
        <end position="108"/>
    </location>
</feature>
<keyword evidence="4 10" id="KW-1133">Transmembrane helix</keyword>
<comment type="caution">
    <text evidence="12">The sequence shown here is derived from an EMBL/GenBank/DDBJ whole genome shotgun (WGS) entry which is preliminary data.</text>
</comment>
<evidence type="ECO:0000256" key="8">
    <source>
        <dbReference type="ARBA" id="ARBA00023224"/>
    </source>
</evidence>
<keyword evidence="8" id="KW-0807">Transducer</keyword>
<evidence type="ECO:0000256" key="10">
    <source>
        <dbReference type="SAM" id="Phobius"/>
    </source>
</evidence>
<dbReference type="EMBL" id="VZUH01000384">
    <property type="protein sequence ID" value="NXU82521.1"/>
    <property type="molecule type" value="Genomic_DNA"/>
</dbReference>
<keyword evidence="13" id="KW-1185">Reference proteome</keyword>
<dbReference type="Gene3D" id="1.20.1070.10">
    <property type="entry name" value="Rhodopsin 7-helix transmembrane proteins"/>
    <property type="match status" value="1"/>
</dbReference>